<dbReference type="GO" id="GO:0017168">
    <property type="term" value="F:5-oxoprolinase (ATP-hydrolyzing) activity"/>
    <property type="evidence" value="ECO:0007669"/>
    <property type="project" value="UniProtKB-EC"/>
</dbReference>
<evidence type="ECO:0000256" key="2">
    <source>
        <dbReference type="ARBA" id="ARBA00022801"/>
    </source>
</evidence>
<evidence type="ECO:0000313" key="6">
    <source>
        <dbReference type="Proteomes" id="UP001342826"/>
    </source>
</evidence>
<dbReference type="EMBL" id="JARTFS010000018">
    <property type="protein sequence ID" value="MED4403639.1"/>
    <property type="molecule type" value="Genomic_DNA"/>
</dbReference>
<dbReference type="RefSeq" id="WP_066225847.1">
    <property type="nucleotide sequence ID" value="NZ_JARTFQ010000006.1"/>
</dbReference>
<name>A0ABU6P2Q7_9BACI</name>
<keyword evidence="3" id="KW-0067">ATP-binding</keyword>
<dbReference type="InterPro" id="IPR003833">
    <property type="entry name" value="CT_C_D"/>
</dbReference>
<keyword evidence="1" id="KW-0547">Nucleotide-binding</keyword>
<dbReference type="SMART" id="SM00796">
    <property type="entry name" value="AHS1"/>
    <property type="match status" value="1"/>
</dbReference>
<evidence type="ECO:0000256" key="3">
    <source>
        <dbReference type="ARBA" id="ARBA00022840"/>
    </source>
</evidence>
<feature type="domain" description="Carboxyltransferase" evidence="4">
    <location>
        <begin position="4"/>
        <end position="208"/>
    </location>
</feature>
<dbReference type="PANTHER" id="PTHR34698:SF2">
    <property type="entry name" value="5-OXOPROLINASE SUBUNIT B"/>
    <property type="match status" value="1"/>
</dbReference>
<protein>
    <submittedName>
        <fullName evidence="5">5-oxoprolinase subunit PxpB</fullName>
        <ecNumber evidence="5">3.5.2.9</ecNumber>
    </submittedName>
</protein>
<dbReference type="InterPro" id="IPR010016">
    <property type="entry name" value="PxpB"/>
</dbReference>
<dbReference type="NCBIfam" id="TIGR00370">
    <property type="entry name" value="5-oxoprolinase subunit PxpB"/>
    <property type="match status" value="1"/>
</dbReference>
<evidence type="ECO:0000256" key="1">
    <source>
        <dbReference type="ARBA" id="ARBA00022741"/>
    </source>
</evidence>
<organism evidence="5 6">
    <name type="scientific">Metabacillus fastidiosus</name>
    <dbReference type="NCBI Taxonomy" id="1458"/>
    <lineage>
        <taxon>Bacteria</taxon>
        <taxon>Bacillati</taxon>
        <taxon>Bacillota</taxon>
        <taxon>Bacilli</taxon>
        <taxon>Bacillales</taxon>
        <taxon>Bacillaceae</taxon>
        <taxon>Metabacillus</taxon>
    </lineage>
</organism>
<dbReference type="Gene3D" id="2.40.100.10">
    <property type="entry name" value="Cyclophilin-like"/>
    <property type="match status" value="1"/>
</dbReference>
<dbReference type="Pfam" id="PF02682">
    <property type="entry name" value="CT_C_D"/>
    <property type="match status" value="1"/>
</dbReference>
<dbReference type="SUPFAM" id="SSF50891">
    <property type="entry name" value="Cyclophilin-like"/>
    <property type="match status" value="1"/>
</dbReference>
<evidence type="ECO:0000313" key="5">
    <source>
        <dbReference type="EMBL" id="MED4403639.1"/>
    </source>
</evidence>
<keyword evidence="2 5" id="KW-0378">Hydrolase</keyword>
<sequence length="233" mass="26041">MDEIKFRPFGDGAVTIDISKNNRDGRLIIEQIEKKCFKGLIEIVPGFTTITVYYDPFAIYQICNGLSPFQFVEMKLKQIINEIGEEKKYSSREIIIPVCYGGELGPDLVNVANYHHLTEEEVINLHASQEYVVHMIGFAPGFPYLSGLSKKIATPRKDTPRTFIPAGSVGIGGEQTGIYPLESPGGWNLIGRTPLTLFNPNANIPSLLQAGDTIRFQPITYKEFEVLKEAEKN</sequence>
<gene>
    <name evidence="5" type="primary">pxpB</name>
    <name evidence="5" type="ORF">P9271_20215</name>
</gene>
<keyword evidence="6" id="KW-1185">Reference proteome</keyword>
<accession>A0ABU6P2Q7</accession>
<proteinExistence type="predicted"/>
<evidence type="ECO:0000259" key="4">
    <source>
        <dbReference type="SMART" id="SM00796"/>
    </source>
</evidence>
<dbReference type="PANTHER" id="PTHR34698">
    <property type="entry name" value="5-OXOPROLINASE SUBUNIT B"/>
    <property type="match status" value="1"/>
</dbReference>
<dbReference type="Gene3D" id="3.30.1360.40">
    <property type="match status" value="1"/>
</dbReference>
<reference evidence="5 6" key="1">
    <citation type="submission" date="2023-03" db="EMBL/GenBank/DDBJ databases">
        <title>Bacillus Genome Sequencing.</title>
        <authorList>
            <person name="Dunlap C."/>
        </authorList>
    </citation>
    <scope>NUCLEOTIDE SEQUENCE [LARGE SCALE GENOMIC DNA]</scope>
    <source>
        <strain evidence="5 6">NRS-1717</strain>
    </source>
</reference>
<dbReference type="EC" id="3.5.2.9" evidence="5"/>
<dbReference type="InterPro" id="IPR029000">
    <property type="entry name" value="Cyclophilin-like_dom_sf"/>
</dbReference>
<comment type="caution">
    <text evidence="5">The sequence shown here is derived from an EMBL/GenBank/DDBJ whole genome shotgun (WGS) entry which is preliminary data.</text>
</comment>
<dbReference type="Proteomes" id="UP001342826">
    <property type="component" value="Unassembled WGS sequence"/>
</dbReference>
<dbReference type="SUPFAM" id="SSF160467">
    <property type="entry name" value="PH0987 N-terminal domain-like"/>
    <property type="match status" value="1"/>
</dbReference>
<dbReference type="GeneID" id="301139845"/>